<dbReference type="SUPFAM" id="SSF55785">
    <property type="entry name" value="PYP-like sensor domain (PAS domain)"/>
    <property type="match status" value="1"/>
</dbReference>
<dbReference type="InterPro" id="IPR035965">
    <property type="entry name" value="PAS-like_dom_sf"/>
</dbReference>
<dbReference type="SMART" id="SM00387">
    <property type="entry name" value="HATPase_c"/>
    <property type="match status" value="1"/>
</dbReference>
<keyword evidence="3" id="KW-0597">Phosphoprotein</keyword>
<dbReference type="SUPFAM" id="SSF53850">
    <property type="entry name" value="Periplasmic binding protein-like II"/>
    <property type="match status" value="1"/>
</dbReference>
<comment type="caution">
    <text evidence="7">The sequence shown here is derived from an EMBL/GenBank/DDBJ whole genome shotgun (WGS) entry which is preliminary data.</text>
</comment>
<dbReference type="InterPro" id="IPR003594">
    <property type="entry name" value="HATPase_dom"/>
</dbReference>
<proteinExistence type="predicted"/>
<evidence type="ECO:0000256" key="1">
    <source>
        <dbReference type="ARBA" id="ARBA00000085"/>
    </source>
</evidence>
<dbReference type="EMBL" id="VYKI01000011">
    <property type="protein sequence ID" value="KAA8998353.1"/>
    <property type="molecule type" value="Genomic_DNA"/>
</dbReference>
<evidence type="ECO:0000256" key="2">
    <source>
        <dbReference type="ARBA" id="ARBA00012438"/>
    </source>
</evidence>
<dbReference type="Pfam" id="PF00512">
    <property type="entry name" value="HisKA"/>
    <property type="match status" value="1"/>
</dbReference>
<dbReference type="Gene3D" id="1.10.287.130">
    <property type="match status" value="1"/>
</dbReference>
<evidence type="ECO:0000313" key="8">
    <source>
        <dbReference type="Proteomes" id="UP000326367"/>
    </source>
</evidence>
<dbReference type="CDD" id="cd16922">
    <property type="entry name" value="HATPase_EvgS-ArcB-TorS-like"/>
    <property type="match status" value="1"/>
</dbReference>
<organism evidence="7 8">
    <name type="scientific">Stenotrophomonas cyclobalanopsidis</name>
    <dbReference type="NCBI Taxonomy" id="2771362"/>
    <lineage>
        <taxon>Bacteria</taxon>
        <taxon>Pseudomonadati</taxon>
        <taxon>Pseudomonadota</taxon>
        <taxon>Gammaproteobacteria</taxon>
        <taxon>Lysobacterales</taxon>
        <taxon>Lysobacteraceae</taxon>
        <taxon>Stenotrophomonas</taxon>
    </lineage>
</organism>
<dbReference type="PRINTS" id="PR00344">
    <property type="entry name" value="BCTRLSENSOR"/>
</dbReference>
<dbReference type="PANTHER" id="PTHR43047">
    <property type="entry name" value="TWO-COMPONENT HISTIDINE PROTEIN KINASE"/>
    <property type="match status" value="1"/>
</dbReference>
<evidence type="ECO:0000256" key="5">
    <source>
        <dbReference type="ARBA" id="ARBA00022777"/>
    </source>
</evidence>
<dbReference type="InterPro" id="IPR036890">
    <property type="entry name" value="HATPase_C_sf"/>
</dbReference>
<dbReference type="InterPro" id="IPR005467">
    <property type="entry name" value="His_kinase_dom"/>
</dbReference>
<dbReference type="Gene3D" id="3.30.565.10">
    <property type="entry name" value="Histidine kinase-like ATPase, C-terminal domain"/>
    <property type="match status" value="1"/>
</dbReference>
<dbReference type="Gene3D" id="3.40.190.10">
    <property type="entry name" value="Periplasmic binding protein-like II"/>
    <property type="match status" value="1"/>
</dbReference>
<dbReference type="Gene3D" id="3.30.450.20">
    <property type="entry name" value="PAS domain"/>
    <property type="match status" value="1"/>
</dbReference>
<dbReference type="Pfam" id="PF02518">
    <property type="entry name" value="HATPase_c"/>
    <property type="match status" value="1"/>
</dbReference>
<keyword evidence="5" id="KW-0418">Kinase</keyword>
<accession>A0ABQ6T0P0</accession>
<evidence type="ECO:0000313" key="7">
    <source>
        <dbReference type="EMBL" id="KAA8998353.1"/>
    </source>
</evidence>
<dbReference type="InterPro" id="IPR036097">
    <property type="entry name" value="HisK_dim/P_sf"/>
</dbReference>
<dbReference type="Proteomes" id="UP000326367">
    <property type="component" value="Unassembled WGS sequence"/>
</dbReference>
<dbReference type="InterPro" id="IPR003661">
    <property type="entry name" value="HisK_dim/P_dom"/>
</dbReference>
<keyword evidence="8" id="KW-1185">Reference proteome</keyword>
<evidence type="ECO:0000259" key="6">
    <source>
        <dbReference type="PROSITE" id="PS50109"/>
    </source>
</evidence>
<comment type="catalytic activity">
    <reaction evidence="1">
        <text>ATP + protein L-histidine = ADP + protein N-phospho-L-histidine.</text>
        <dbReference type="EC" id="2.7.13.3"/>
    </reaction>
</comment>
<dbReference type="SUPFAM" id="SSF47384">
    <property type="entry name" value="Homodimeric domain of signal transducing histidine kinase"/>
    <property type="match status" value="1"/>
</dbReference>
<feature type="domain" description="Histidine kinase" evidence="6">
    <location>
        <begin position="392"/>
        <end position="613"/>
    </location>
</feature>
<dbReference type="PANTHER" id="PTHR43047:SF64">
    <property type="entry name" value="HISTIDINE KINASE CONTAINING CHEY-HOMOLOGOUS RECEIVER DOMAIN AND PAS DOMAIN-RELATED"/>
    <property type="match status" value="1"/>
</dbReference>
<keyword evidence="4" id="KW-0808">Transferase</keyword>
<sequence length="636" mass="67804">MHGGIAAMLAALRTAEPTLQVKPVAADLLGEGQLPAGTQAVLGWSRGQLPPAWPASATYLEIPQVIVRRRDAPPILDLGGLRGQTVATPDPASLSPLLQRQAPGALLLPPMAVDTALRLLAASQVDAVVANLVDVERLLREGNDNALQVAAPAGFDDALVLATTPACRHWLAVFNPQRAPLSSVRGIALATPGNPASKQADGPMPPWLRGLAAALLALLGLGLVHAFGYWRLHREAQRRRALQQRLQEVSAGLPAVVYRTRRSATGEYSVLYLTGDVQALFGMSVDTARVEHWRLLAAVHPEDRGPVMAHVDAAALVRGPIDVTFRARGRMGWRWVRSHGRPVACSDGDGSSVEWTGYWMDVTEAQMRAATLNDARREAEQAVVAKAHFLASMSQEIGAPMNTLMSMLDDLAETSLDPRQRQLLATLDEAAAMLRQILAEVLDSERQREGGRPSQAVPTDLAALLRSVQRLLAPLAASKGLHLYCVLDPALQASTLVDGLRLRQILFNLAGNALKFTAHGGVELRLQVLRQTPAGQHLRLQVADTGVGISPARQRAVFAPYTQAEASTTRRFGGSGLGLAICRELAAALGGELQLHSVPDEGTTVRLDLYLPACEAPPASAPQAVQALAAAGSVRQ</sequence>
<dbReference type="PROSITE" id="PS50109">
    <property type="entry name" value="HIS_KIN"/>
    <property type="match status" value="1"/>
</dbReference>
<evidence type="ECO:0000256" key="4">
    <source>
        <dbReference type="ARBA" id="ARBA00022679"/>
    </source>
</evidence>
<dbReference type="CDD" id="cd00082">
    <property type="entry name" value="HisKA"/>
    <property type="match status" value="1"/>
</dbReference>
<reference evidence="7 8" key="1">
    <citation type="journal article" date="2020" name="Antonie Van Leeuwenhoek">
        <title>Stenotrophomonas cyclobalanopsidis sp. nov., isolated from the leaf spot disease of Cyclobalanopsis patelliformis.</title>
        <authorList>
            <person name="Bian D.R."/>
            <person name="Xue H."/>
            <person name="Piao C.G."/>
            <person name="Li Y."/>
        </authorList>
    </citation>
    <scope>NUCLEOTIDE SEQUENCE [LARGE SCALE GENOMIC DNA]</scope>
    <source>
        <strain evidence="7 8">TPQG1-4</strain>
    </source>
</reference>
<gene>
    <name evidence="7" type="ORF">FJU31_10525</name>
</gene>
<dbReference type="Pfam" id="PF08447">
    <property type="entry name" value="PAS_3"/>
    <property type="match status" value="1"/>
</dbReference>
<dbReference type="InterPro" id="IPR013655">
    <property type="entry name" value="PAS_fold_3"/>
</dbReference>
<dbReference type="SUPFAM" id="SSF55874">
    <property type="entry name" value="ATPase domain of HSP90 chaperone/DNA topoisomerase II/histidine kinase"/>
    <property type="match status" value="1"/>
</dbReference>
<dbReference type="InterPro" id="IPR004358">
    <property type="entry name" value="Sig_transdc_His_kin-like_C"/>
</dbReference>
<dbReference type="SMART" id="SM00388">
    <property type="entry name" value="HisKA"/>
    <property type="match status" value="1"/>
</dbReference>
<protein>
    <recommendedName>
        <fullName evidence="2">histidine kinase</fullName>
        <ecNumber evidence="2">2.7.13.3</ecNumber>
    </recommendedName>
</protein>
<name>A0ABQ6T0P0_9GAMM</name>
<dbReference type="EC" id="2.7.13.3" evidence="2"/>
<evidence type="ECO:0000256" key="3">
    <source>
        <dbReference type="ARBA" id="ARBA00022553"/>
    </source>
</evidence>